<name>A0A444U323_ACIRT</name>
<sequence length="104" mass="11866">MEVMPKRVSAWVQRLQLKTTTEAVKLAYQDEEAADPKRVSAWVQRLQLKITTEAVKLRRLPNLPLPLSSREMMWGTPVSRPGQASRCHEPGHKITTCPLMECDL</sequence>
<evidence type="ECO:0000313" key="2">
    <source>
        <dbReference type="Proteomes" id="UP000289886"/>
    </source>
</evidence>
<gene>
    <name evidence="1" type="ORF">EOD39_2231</name>
</gene>
<dbReference type="EMBL" id="SCEB01215425">
    <property type="protein sequence ID" value="RXM29616.1"/>
    <property type="molecule type" value="Genomic_DNA"/>
</dbReference>
<evidence type="ECO:0000313" key="1">
    <source>
        <dbReference type="EMBL" id="RXM29616.1"/>
    </source>
</evidence>
<organism evidence="1 2">
    <name type="scientific">Acipenser ruthenus</name>
    <name type="common">Sterlet sturgeon</name>
    <dbReference type="NCBI Taxonomy" id="7906"/>
    <lineage>
        <taxon>Eukaryota</taxon>
        <taxon>Metazoa</taxon>
        <taxon>Chordata</taxon>
        <taxon>Craniata</taxon>
        <taxon>Vertebrata</taxon>
        <taxon>Euteleostomi</taxon>
        <taxon>Actinopterygii</taxon>
        <taxon>Chondrostei</taxon>
        <taxon>Acipenseriformes</taxon>
        <taxon>Acipenseridae</taxon>
        <taxon>Acipenser</taxon>
    </lineage>
</organism>
<keyword evidence="2" id="KW-1185">Reference proteome</keyword>
<dbReference type="Proteomes" id="UP000289886">
    <property type="component" value="Unassembled WGS sequence"/>
</dbReference>
<reference evidence="1 2" key="1">
    <citation type="submission" date="2019-01" db="EMBL/GenBank/DDBJ databases">
        <title>Draft Genome and Complete Hox-Cluster Characterization of the Sterlet Sturgeon (Acipenser ruthenus).</title>
        <authorList>
            <person name="Wei Q."/>
        </authorList>
    </citation>
    <scope>NUCLEOTIDE SEQUENCE [LARGE SCALE GENOMIC DNA]</scope>
    <source>
        <strain evidence="1">WHYD16114868_AA</strain>
        <tissue evidence="1">Blood</tissue>
    </source>
</reference>
<proteinExistence type="predicted"/>
<protein>
    <submittedName>
        <fullName evidence="1">Uncharacterized protein</fullName>
    </submittedName>
</protein>
<comment type="caution">
    <text evidence="1">The sequence shown here is derived from an EMBL/GenBank/DDBJ whole genome shotgun (WGS) entry which is preliminary data.</text>
</comment>
<accession>A0A444U323</accession>
<dbReference type="AlphaFoldDB" id="A0A444U323"/>